<dbReference type="PANTHER" id="PTHR38686">
    <property type="entry name" value="APOLIPOPROTEIN N-ACYLTRANSFERASE"/>
    <property type="match status" value="1"/>
</dbReference>
<evidence type="ECO:0000256" key="3">
    <source>
        <dbReference type="ARBA" id="ARBA00022475"/>
    </source>
</evidence>
<dbReference type="Proteomes" id="UP001139353">
    <property type="component" value="Unassembled WGS sequence"/>
</dbReference>
<evidence type="ECO:0000256" key="2">
    <source>
        <dbReference type="ARBA" id="ARBA00010065"/>
    </source>
</evidence>
<accession>A0A9X2C2D3</accession>
<comment type="similarity">
    <text evidence="2 9">Belongs to the CN hydrolase family. Apolipoprotein N-acyltransferase subfamily.</text>
</comment>
<keyword evidence="5 9" id="KW-0812">Transmembrane</keyword>
<comment type="subcellular location">
    <subcellularLocation>
        <location evidence="1 9">Cell membrane</location>
        <topology evidence="1 9">Multi-pass membrane protein</topology>
    </subcellularLocation>
</comment>
<comment type="function">
    <text evidence="9">Catalyzes the phospholipid dependent N-acylation of the N-terminal cysteine of apolipoprotein, the last step in lipoprotein maturation.</text>
</comment>
<evidence type="ECO:0000313" key="11">
    <source>
        <dbReference type="EMBL" id="MCK9689177.1"/>
    </source>
</evidence>
<feature type="transmembrane region" description="Helical" evidence="9">
    <location>
        <begin position="801"/>
        <end position="820"/>
    </location>
</feature>
<evidence type="ECO:0000256" key="7">
    <source>
        <dbReference type="ARBA" id="ARBA00023136"/>
    </source>
</evidence>
<dbReference type="EC" id="2.3.1.269" evidence="9"/>
<keyword evidence="3 9" id="KW-1003">Cell membrane</keyword>
<dbReference type="InterPro" id="IPR004563">
    <property type="entry name" value="Apolipo_AcylTrfase"/>
</dbReference>
<dbReference type="InterPro" id="IPR003010">
    <property type="entry name" value="C-N_Hydrolase"/>
</dbReference>
<evidence type="ECO:0000313" key="12">
    <source>
        <dbReference type="Proteomes" id="UP001139353"/>
    </source>
</evidence>
<dbReference type="Pfam" id="PF20154">
    <property type="entry name" value="LNT_N"/>
    <property type="match status" value="1"/>
</dbReference>
<dbReference type="SUPFAM" id="SSF56317">
    <property type="entry name" value="Carbon-nitrogen hydrolase"/>
    <property type="match status" value="1"/>
</dbReference>
<feature type="transmembrane region" description="Helical" evidence="9">
    <location>
        <begin position="167"/>
        <end position="188"/>
    </location>
</feature>
<feature type="transmembrane region" description="Helical" evidence="9">
    <location>
        <begin position="20"/>
        <end position="49"/>
    </location>
</feature>
<name>A0A9X2C2D3_9BURK</name>
<dbReference type="CDD" id="cd07571">
    <property type="entry name" value="ALP_N-acyl_transferase"/>
    <property type="match status" value="1"/>
</dbReference>
<comment type="caution">
    <text evidence="11">The sequence shown here is derived from an EMBL/GenBank/DDBJ whole genome shotgun (WGS) entry which is preliminary data.</text>
</comment>
<dbReference type="NCBIfam" id="TIGR00546">
    <property type="entry name" value="lnt"/>
    <property type="match status" value="1"/>
</dbReference>
<keyword evidence="7 9" id="KW-0472">Membrane</keyword>
<protein>
    <recommendedName>
        <fullName evidence="9">Apolipoprotein N-acyltransferase</fullName>
        <shortName evidence="9">ALP N-acyltransferase</shortName>
        <ecNumber evidence="9">2.3.1.269</ecNumber>
    </recommendedName>
</protein>
<dbReference type="GO" id="GO:0005886">
    <property type="term" value="C:plasma membrane"/>
    <property type="evidence" value="ECO:0007669"/>
    <property type="project" value="UniProtKB-SubCell"/>
</dbReference>
<evidence type="ECO:0000256" key="1">
    <source>
        <dbReference type="ARBA" id="ARBA00004651"/>
    </source>
</evidence>
<dbReference type="Pfam" id="PF00795">
    <property type="entry name" value="CN_hydrolase"/>
    <property type="match status" value="1"/>
</dbReference>
<feature type="transmembrane region" description="Helical" evidence="9">
    <location>
        <begin position="126"/>
        <end position="147"/>
    </location>
</feature>
<feature type="domain" description="CN hydrolase" evidence="10">
    <location>
        <begin position="231"/>
        <end position="492"/>
    </location>
</feature>
<dbReference type="GO" id="GO:0042158">
    <property type="term" value="P:lipoprotein biosynthetic process"/>
    <property type="evidence" value="ECO:0007669"/>
    <property type="project" value="UniProtKB-UniRule"/>
</dbReference>
<dbReference type="HAMAP" id="MF_01148">
    <property type="entry name" value="Lnt"/>
    <property type="match status" value="1"/>
</dbReference>
<feature type="transmembrane region" description="Helical" evidence="9">
    <location>
        <begin position="61"/>
        <end position="86"/>
    </location>
</feature>
<dbReference type="PROSITE" id="PS50263">
    <property type="entry name" value="CN_HYDROLASE"/>
    <property type="match status" value="1"/>
</dbReference>
<comment type="catalytic activity">
    <reaction evidence="9">
        <text>N-terminal S-1,2-diacyl-sn-glyceryl-L-cysteinyl-[lipoprotein] + a glycerophospholipid = N-acyl-S-1,2-diacyl-sn-glyceryl-L-cysteinyl-[lipoprotein] + a 2-acyl-sn-glycero-3-phospholipid + H(+)</text>
        <dbReference type="Rhea" id="RHEA:48228"/>
        <dbReference type="Rhea" id="RHEA-COMP:14681"/>
        <dbReference type="Rhea" id="RHEA-COMP:14684"/>
        <dbReference type="ChEBI" id="CHEBI:15378"/>
        <dbReference type="ChEBI" id="CHEBI:136912"/>
        <dbReference type="ChEBI" id="CHEBI:140656"/>
        <dbReference type="ChEBI" id="CHEBI:140657"/>
        <dbReference type="ChEBI" id="CHEBI:140660"/>
        <dbReference type="EC" id="2.3.1.269"/>
    </reaction>
</comment>
<feature type="transmembrane region" description="Helical" evidence="9">
    <location>
        <begin position="92"/>
        <end position="114"/>
    </location>
</feature>
<dbReference type="RefSeq" id="WP_275685223.1">
    <property type="nucleotide sequence ID" value="NZ_JAJLJH010000012.1"/>
</dbReference>
<evidence type="ECO:0000256" key="9">
    <source>
        <dbReference type="HAMAP-Rule" id="MF_01148"/>
    </source>
</evidence>
<dbReference type="EMBL" id="JAJLJH010000012">
    <property type="protein sequence ID" value="MCK9689177.1"/>
    <property type="molecule type" value="Genomic_DNA"/>
</dbReference>
<dbReference type="GO" id="GO:0016410">
    <property type="term" value="F:N-acyltransferase activity"/>
    <property type="evidence" value="ECO:0007669"/>
    <property type="project" value="UniProtKB-UniRule"/>
</dbReference>
<keyword evidence="6 9" id="KW-1133">Transmembrane helix</keyword>
<proteinExistence type="inferred from homology"/>
<comment type="pathway">
    <text evidence="9">Protein modification; lipoprotein biosynthesis (N-acyl transfer).</text>
</comment>
<gene>
    <name evidence="9 11" type="primary">lnt</name>
    <name evidence="11" type="ORF">LPC04_25965</name>
</gene>
<dbReference type="InterPro" id="IPR036526">
    <property type="entry name" value="C-N_Hydrolase_sf"/>
</dbReference>
<keyword evidence="4 9" id="KW-0808">Transferase</keyword>
<evidence type="ECO:0000259" key="10">
    <source>
        <dbReference type="PROSITE" id="PS50263"/>
    </source>
</evidence>
<feature type="transmembrane region" description="Helical" evidence="9">
    <location>
        <begin position="753"/>
        <end position="780"/>
    </location>
</feature>
<reference evidence="11" key="1">
    <citation type="submission" date="2021-11" db="EMBL/GenBank/DDBJ databases">
        <title>BS-T2-15 a new species belonging to the Comamonadaceae family isolated from the soil of a French oak forest.</title>
        <authorList>
            <person name="Mieszkin S."/>
            <person name="Alain K."/>
        </authorList>
    </citation>
    <scope>NUCLEOTIDE SEQUENCE</scope>
    <source>
        <strain evidence="11">BS-T2-15</strain>
    </source>
</reference>
<evidence type="ECO:0000256" key="8">
    <source>
        <dbReference type="ARBA" id="ARBA00023315"/>
    </source>
</evidence>
<evidence type="ECO:0000256" key="5">
    <source>
        <dbReference type="ARBA" id="ARBA00022692"/>
    </source>
</evidence>
<keyword evidence="12" id="KW-1185">Reference proteome</keyword>
<evidence type="ECO:0000256" key="4">
    <source>
        <dbReference type="ARBA" id="ARBA00022679"/>
    </source>
</evidence>
<dbReference type="PANTHER" id="PTHR38686:SF1">
    <property type="entry name" value="APOLIPOPROTEIN N-ACYLTRANSFERASE"/>
    <property type="match status" value="1"/>
</dbReference>
<sequence length="825" mass="87860">MNRLAAFLASRPRTREVAGIVASALLSFLYARGGLAWSLGFVALVPWLLSLDERGSFARTLLAAWAMAVAFTLAVFAWFGSAIGAFTQLGDAAGLAILIVAAPLLQPQFLAFALTRQLAGRHAGPALRALVAASAWVATEWLVPRLLGDTLGDGLYPSRTLRQAADVVGTTGLTFALLLANEGVAAAIERRRDGLRAVAWPLASTAAIALLLAGYGAATLSSTTASTDKPLRVALVQSDIVDYERLRQEHGAAEVVREVLDTHFAMSYDAVERQHADAVLWSETVYPTTFGHPRSEAGAELDRAIQSIVDAARVPFVFGTYDIDAAGEYNAAAFVEPGKGLLGFYRKTRLFPLTEAVPAWLDGPVLRRWLPWAGTWKPGNGARVFPLRLADGREIPVLPLICRDDVDSQLAIDGARLGARAILTMSNDAWFTEHPQGAALHQAVAAFRSIETRLPQFRVTTNGYSAAIDPSGDIVAGARMGERTLVVGDLPVHAPPRTLMVAWGDWVGRAAAAFLALLAALAALRRWGGIDAGETTPALDAASWPVEVSVLPRAARVAAGALRAFARAGLMWMIAAVLLLDARLQSNTLAQIRMFVGLFLLPEAAAWCVLRAFAARASVVDGVLVLASGARRLELPLGDIASTRPWRLPVPGPGLSVQLTSGRRWRHGLALARPDALARALAPLRDASARAEAPSTAARYAHAAQASHRSRLGNPLLKFGALPLLLAIPAFRLHQNIAYGGTFGEYLTFGWQAYVTTFVLWWAAWTVAVVLCATAVRAAIEAGTLAGVLFAPARAIGARLALERLGLAALYVGLPAWLMARMVAA</sequence>
<dbReference type="InterPro" id="IPR045378">
    <property type="entry name" value="LNT_N"/>
</dbReference>
<evidence type="ECO:0000256" key="6">
    <source>
        <dbReference type="ARBA" id="ARBA00022989"/>
    </source>
</evidence>
<organism evidence="11 12">
    <name type="scientific">Scleromatobacter humisilvae</name>
    <dbReference type="NCBI Taxonomy" id="2897159"/>
    <lineage>
        <taxon>Bacteria</taxon>
        <taxon>Pseudomonadati</taxon>
        <taxon>Pseudomonadota</taxon>
        <taxon>Betaproteobacteria</taxon>
        <taxon>Burkholderiales</taxon>
        <taxon>Sphaerotilaceae</taxon>
        <taxon>Scleromatobacter</taxon>
    </lineage>
</organism>
<keyword evidence="8 9" id="KW-0012">Acyltransferase</keyword>
<dbReference type="Gene3D" id="3.60.110.10">
    <property type="entry name" value="Carbon-nitrogen hydrolase"/>
    <property type="match status" value="1"/>
</dbReference>
<dbReference type="AlphaFoldDB" id="A0A9X2C2D3"/>
<feature type="transmembrane region" description="Helical" evidence="9">
    <location>
        <begin position="200"/>
        <end position="218"/>
    </location>
</feature>